<dbReference type="Gene3D" id="2.130.10.10">
    <property type="entry name" value="YVTN repeat-like/Quinoprotein amine dehydrogenase"/>
    <property type="match status" value="1"/>
</dbReference>
<dbReference type="EMBL" id="JAAAHW010004821">
    <property type="protein sequence ID" value="KAF9971349.1"/>
    <property type="molecule type" value="Genomic_DNA"/>
</dbReference>
<accession>A0A9P6JFY3</accession>
<evidence type="ECO:0000313" key="3">
    <source>
        <dbReference type="Proteomes" id="UP000749646"/>
    </source>
</evidence>
<keyword evidence="3" id="KW-1185">Reference proteome</keyword>
<gene>
    <name evidence="2" type="primary">CFT1</name>
    <name evidence="2" type="ORF">BGZ65_010481</name>
</gene>
<evidence type="ECO:0000259" key="1">
    <source>
        <dbReference type="Pfam" id="PF03178"/>
    </source>
</evidence>
<sequence length="96" mass="10760">VVVRSFEDNETLTGIAFTDVQIYVPSVKVVKNTIMLADAFKSVWFVGLQDEPTKLVLLGKAYPPIEVMNVCYLIEGQTLQMLQIAVSDTEKIIRLL</sequence>
<dbReference type="OrthoDB" id="6109at2759"/>
<proteinExistence type="predicted"/>
<reference evidence="2" key="1">
    <citation type="journal article" date="2020" name="Fungal Divers.">
        <title>Resolving the Mortierellaceae phylogeny through synthesis of multi-gene phylogenetics and phylogenomics.</title>
        <authorList>
            <person name="Vandepol N."/>
            <person name="Liber J."/>
            <person name="Desiro A."/>
            <person name="Na H."/>
            <person name="Kennedy M."/>
            <person name="Barry K."/>
            <person name="Grigoriev I.V."/>
            <person name="Miller A.N."/>
            <person name="O'Donnell K."/>
            <person name="Stajich J.E."/>
            <person name="Bonito G."/>
        </authorList>
    </citation>
    <scope>NUCLEOTIDE SEQUENCE</scope>
    <source>
        <strain evidence="2">MES-2147</strain>
    </source>
</reference>
<evidence type="ECO:0000313" key="2">
    <source>
        <dbReference type="EMBL" id="KAF9971349.1"/>
    </source>
</evidence>
<dbReference type="GO" id="GO:0005634">
    <property type="term" value="C:nucleus"/>
    <property type="evidence" value="ECO:0007669"/>
    <property type="project" value="InterPro"/>
</dbReference>
<name>A0A9P6JFY3_9FUNG</name>
<organism evidence="2 3">
    <name type="scientific">Modicella reniformis</name>
    <dbReference type="NCBI Taxonomy" id="1440133"/>
    <lineage>
        <taxon>Eukaryota</taxon>
        <taxon>Fungi</taxon>
        <taxon>Fungi incertae sedis</taxon>
        <taxon>Mucoromycota</taxon>
        <taxon>Mortierellomycotina</taxon>
        <taxon>Mortierellomycetes</taxon>
        <taxon>Mortierellales</taxon>
        <taxon>Mortierellaceae</taxon>
        <taxon>Modicella</taxon>
    </lineage>
</organism>
<dbReference type="Pfam" id="PF03178">
    <property type="entry name" value="CPSF_A"/>
    <property type="match status" value="1"/>
</dbReference>
<feature type="domain" description="RSE1/DDB1/CPSF1 C-terminal" evidence="1">
    <location>
        <begin position="1"/>
        <end position="93"/>
    </location>
</feature>
<comment type="caution">
    <text evidence="2">The sequence shown here is derived from an EMBL/GenBank/DDBJ whole genome shotgun (WGS) entry which is preliminary data.</text>
</comment>
<dbReference type="GO" id="GO:0003676">
    <property type="term" value="F:nucleic acid binding"/>
    <property type="evidence" value="ECO:0007669"/>
    <property type="project" value="InterPro"/>
</dbReference>
<feature type="non-terminal residue" evidence="2">
    <location>
        <position position="1"/>
    </location>
</feature>
<dbReference type="InterPro" id="IPR004871">
    <property type="entry name" value="RSE1/DDB1/CPSF1_C"/>
</dbReference>
<dbReference type="Proteomes" id="UP000749646">
    <property type="component" value="Unassembled WGS sequence"/>
</dbReference>
<dbReference type="InterPro" id="IPR015943">
    <property type="entry name" value="WD40/YVTN_repeat-like_dom_sf"/>
</dbReference>
<protein>
    <submittedName>
        <fullName evidence="2">mRNA cleavage and polyadenylation factor subunit</fullName>
    </submittedName>
</protein>
<dbReference type="AlphaFoldDB" id="A0A9P6JFY3"/>